<dbReference type="SUPFAM" id="SSF52172">
    <property type="entry name" value="CheY-like"/>
    <property type="match status" value="1"/>
</dbReference>
<dbReference type="Gene3D" id="3.40.50.2300">
    <property type="match status" value="1"/>
</dbReference>
<dbReference type="RefSeq" id="WP_009542967.1">
    <property type="nucleotide sequence ID" value="NZ_ANHY01000041.1"/>
</dbReference>
<feature type="modified residue" description="4-aspartylphosphate" evidence="1">
    <location>
        <position position="69"/>
    </location>
</feature>
<dbReference type="AlphaFoldDB" id="K9HB64"/>
<evidence type="ECO:0000259" key="2">
    <source>
        <dbReference type="PROSITE" id="PS50110"/>
    </source>
</evidence>
<gene>
    <name evidence="3" type="ORF">C882_3347</name>
</gene>
<comment type="caution">
    <text evidence="3">The sequence shown here is derived from an EMBL/GenBank/DDBJ whole genome shotgun (WGS) entry which is preliminary data.</text>
</comment>
<name>K9HB64_9PROT</name>
<reference evidence="3 4" key="1">
    <citation type="journal article" date="2013" name="Genome Announc.">
        <title>Draft Genome Sequence of an Alphaproteobacterium, Caenispirillum salinarum AK4(T), Isolated from a Solar Saltern.</title>
        <authorList>
            <person name="Khatri I."/>
            <person name="Singh A."/>
            <person name="Korpole S."/>
            <person name="Pinnaka A.K."/>
            <person name="Subramanian S."/>
        </authorList>
    </citation>
    <scope>NUCLEOTIDE SEQUENCE [LARGE SCALE GENOMIC DNA]</scope>
    <source>
        <strain evidence="3 4">AK4</strain>
    </source>
</reference>
<evidence type="ECO:0000256" key="1">
    <source>
        <dbReference type="PROSITE-ProRule" id="PRU00169"/>
    </source>
</evidence>
<dbReference type="InterPro" id="IPR001789">
    <property type="entry name" value="Sig_transdc_resp-reg_receiver"/>
</dbReference>
<dbReference type="InterPro" id="IPR011006">
    <property type="entry name" value="CheY-like_superfamily"/>
</dbReference>
<organism evidence="3 4">
    <name type="scientific">Caenispirillum salinarum AK4</name>
    <dbReference type="NCBI Taxonomy" id="1238182"/>
    <lineage>
        <taxon>Bacteria</taxon>
        <taxon>Pseudomonadati</taxon>
        <taxon>Pseudomonadota</taxon>
        <taxon>Alphaproteobacteria</taxon>
        <taxon>Rhodospirillales</taxon>
        <taxon>Novispirillaceae</taxon>
        <taxon>Caenispirillum</taxon>
    </lineage>
</organism>
<dbReference type="STRING" id="1238182.C882_3347"/>
<dbReference type="GO" id="GO:0000160">
    <property type="term" value="P:phosphorelay signal transduction system"/>
    <property type="evidence" value="ECO:0007669"/>
    <property type="project" value="InterPro"/>
</dbReference>
<sequence length="153" mass="16881">MTIPKGDLPPLILMVDDNRADVELTHEALLELPVVPEFQSVSDGLAALEYLHQRGAHAGARRPDLILLDLNMPRMDGRATLEALKADEALCDIPVVVLTTSESERDVLDCYRKHCAAFLTKPVTVEELIGKLEAVCQLWLSGVAALPRRPVRH</sequence>
<keyword evidence="4" id="KW-1185">Reference proteome</keyword>
<keyword evidence="1" id="KW-0597">Phosphoprotein</keyword>
<evidence type="ECO:0000313" key="4">
    <source>
        <dbReference type="Proteomes" id="UP000009881"/>
    </source>
</evidence>
<dbReference type="OrthoDB" id="9800897at2"/>
<dbReference type="PROSITE" id="PS50110">
    <property type="entry name" value="RESPONSE_REGULATORY"/>
    <property type="match status" value="1"/>
</dbReference>
<dbReference type="PANTHER" id="PTHR44520:SF2">
    <property type="entry name" value="RESPONSE REGULATOR RCP1"/>
    <property type="match status" value="1"/>
</dbReference>
<feature type="domain" description="Response regulatory" evidence="2">
    <location>
        <begin position="11"/>
        <end position="136"/>
    </location>
</feature>
<dbReference type="eggNOG" id="COG0745">
    <property type="taxonomic scope" value="Bacteria"/>
</dbReference>
<dbReference type="Proteomes" id="UP000009881">
    <property type="component" value="Unassembled WGS sequence"/>
</dbReference>
<evidence type="ECO:0000313" key="3">
    <source>
        <dbReference type="EMBL" id="EKV26016.1"/>
    </source>
</evidence>
<protein>
    <submittedName>
        <fullName evidence="3">Two-component system response regulator</fullName>
    </submittedName>
</protein>
<dbReference type="CDD" id="cd17557">
    <property type="entry name" value="REC_Rcp-like"/>
    <property type="match status" value="1"/>
</dbReference>
<dbReference type="EMBL" id="ANHY01000041">
    <property type="protein sequence ID" value="EKV26016.1"/>
    <property type="molecule type" value="Genomic_DNA"/>
</dbReference>
<dbReference type="PANTHER" id="PTHR44520">
    <property type="entry name" value="RESPONSE REGULATOR RCP1-RELATED"/>
    <property type="match status" value="1"/>
</dbReference>
<dbReference type="SMART" id="SM00448">
    <property type="entry name" value="REC"/>
    <property type="match status" value="1"/>
</dbReference>
<dbReference type="Pfam" id="PF00072">
    <property type="entry name" value="Response_reg"/>
    <property type="match status" value="1"/>
</dbReference>
<proteinExistence type="predicted"/>
<dbReference type="InterPro" id="IPR052893">
    <property type="entry name" value="TCS_response_regulator"/>
</dbReference>
<accession>K9HB64</accession>